<protein>
    <submittedName>
        <fullName evidence="3">Uncharacterized protein</fullName>
    </submittedName>
</protein>
<sequence length="268" mass="30381">MKRSKRLSDEYDPHVAQFIRAKLIMPKSKNLDKVRVYVDTRFSDDSWMMPIEQDEEDDESASTILSKTVSGDKNSVQNNPKYSRRISVFLDRDDGEATSSQTVPEKDGESILANGEALIGSKAENMPLQKLVRSKPPYVITQRCFIDIFKACLGYVHTMANEHKKLNELAKKLTTTEERAIANLKKSLATARKKTSEVEESSHLALDEHSLATTQLEDQVKVLRDHVTKLEEQYVADVTFYDGLCFDAISRAWSSNGRAQPFNWSAFP</sequence>
<reference evidence="3" key="1">
    <citation type="submission" date="2018-11" db="EMBL/GenBank/DDBJ databases">
        <authorList>
            <person name="Grassa J C."/>
        </authorList>
    </citation>
    <scope>NUCLEOTIDE SEQUENCE [LARGE SCALE GENOMIC DNA]</scope>
</reference>
<organism evidence="3 4">
    <name type="scientific">Cannabis sativa</name>
    <name type="common">Hemp</name>
    <name type="synonym">Marijuana</name>
    <dbReference type="NCBI Taxonomy" id="3483"/>
    <lineage>
        <taxon>Eukaryota</taxon>
        <taxon>Viridiplantae</taxon>
        <taxon>Streptophyta</taxon>
        <taxon>Embryophyta</taxon>
        <taxon>Tracheophyta</taxon>
        <taxon>Spermatophyta</taxon>
        <taxon>Magnoliopsida</taxon>
        <taxon>eudicotyledons</taxon>
        <taxon>Gunneridae</taxon>
        <taxon>Pentapetalae</taxon>
        <taxon>rosids</taxon>
        <taxon>fabids</taxon>
        <taxon>Rosales</taxon>
        <taxon>Cannabaceae</taxon>
        <taxon>Cannabis</taxon>
    </lineage>
</organism>
<keyword evidence="4" id="KW-1185">Reference proteome</keyword>
<evidence type="ECO:0000256" key="1">
    <source>
        <dbReference type="SAM" id="Coils"/>
    </source>
</evidence>
<evidence type="ECO:0000313" key="4">
    <source>
        <dbReference type="Proteomes" id="UP000596661"/>
    </source>
</evidence>
<name>A0A803Q0Y3_CANSA</name>
<keyword evidence="1" id="KW-0175">Coiled coil</keyword>
<dbReference type="Proteomes" id="UP000596661">
    <property type="component" value="Chromosome 7"/>
</dbReference>
<proteinExistence type="predicted"/>
<dbReference type="EnsemblPlants" id="evm.model.07.1021">
    <property type="protein sequence ID" value="cds.evm.model.07.1021"/>
    <property type="gene ID" value="evm.TU.07.1021"/>
</dbReference>
<evidence type="ECO:0000256" key="2">
    <source>
        <dbReference type="SAM" id="MobiDB-lite"/>
    </source>
</evidence>
<accession>A0A803Q0Y3</accession>
<dbReference type="Gramene" id="evm.model.07.1021">
    <property type="protein sequence ID" value="cds.evm.model.07.1021"/>
    <property type="gene ID" value="evm.TU.07.1021"/>
</dbReference>
<feature type="compositionally biased region" description="Polar residues" evidence="2">
    <location>
        <begin position="61"/>
        <end position="79"/>
    </location>
</feature>
<reference evidence="3" key="2">
    <citation type="submission" date="2021-03" db="UniProtKB">
        <authorList>
            <consortium name="EnsemblPlants"/>
        </authorList>
    </citation>
    <scope>IDENTIFICATION</scope>
</reference>
<feature type="region of interest" description="Disordered" evidence="2">
    <location>
        <begin position="52"/>
        <end position="79"/>
    </location>
</feature>
<feature type="coiled-coil region" evidence="1">
    <location>
        <begin position="159"/>
        <end position="233"/>
    </location>
</feature>
<evidence type="ECO:0000313" key="3">
    <source>
        <dbReference type="EnsemblPlants" id="cds.evm.model.07.1021"/>
    </source>
</evidence>
<dbReference type="EMBL" id="UZAU01000655">
    <property type="status" value="NOT_ANNOTATED_CDS"/>
    <property type="molecule type" value="Genomic_DNA"/>
</dbReference>
<dbReference type="AlphaFoldDB" id="A0A803Q0Y3"/>